<dbReference type="GO" id="GO:0006364">
    <property type="term" value="P:rRNA processing"/>
    <property type="evidence" value="ECO:0007669"/>
    <property type="project" value="InterPro"/>
</dbReference>
<feature type="domain" description="S1 motif" evidence="5">
    <location>
        <begin position="499"/>
        <end position="568"/>
    </location>
</feature>
<feature type="domain" description="S1 motif" evidence="5">
    <location>
        <begin position="903"/>
        <end position="965"/>
    </location>
</feature>
<feature type="domain" description="S1 motif" evidence="5">
    <location>
        <begin position="588"/>
        <end position="658"/>
    </location>
</feature>
<feature type="compositionally biased region" description="Basic and acidic residues" evidence="4">
    <location>
        <begin position="58"/>
        <end position="93"/>
    </location>
</feature>
<dbReference type="Gene3D" id="2.40.50.140">
    <property type="entry name" value="Nucleic acid-binding proteins"/>
    <property type="match status" value="7"/>
</dbReference>
<evidence type="ECO:0000256" key="3">
    <source>
        <dbReference type="ARBA" id="ARBA00023242"/>
    </source>
</evidence>
<evidence type="ECO:0000313" key="7">
    <source>
        <dbReference type="Proteomes" id="UP000230750"/>
    </source>
</evidence>
<dbReference type="InterPro" id="IPR045209">
    <property type="entry name" value="Rrp5"/>
</dbReference>
<evidence type="ECO:0000256" key="4">
    <source>
        <dbReference type="SAM" id="MobiDB-lite"/>
    </source>
</evidence>
<dbReference type="Pfam" id="PF00575">
    <property type="entry name" value="S1"/>
    <property type="match status" value="2"/>
</dbReference>
<keyword evidence="2" id="KW-0677">Repeat</keyword>
<dbReference type="SUPFAM" id="SSF50249">
    <property type="entry name" value="Nucleic acid-binding proteins"/>
    <property type="match status" value="8"/>
</dbReference>
<dbReference type="FunFam" id="2.40.50.140:FF:000148">
    <property type="entry name" value="protein RRP5 homolog isoform X1"/>
    <property type="match status" value="1"/>
</dbReference>
<evidence type="ECO:0000256" key="1">
    <source>
        <dbReference type="ARBA" id="ARBA00004123"/>
    </source>
</evidence>
<dbReference type="FunFam" id="2.40.50.140:FF:000103">
    <property type="entry name" value="protein RRP5 homolog"/>
    <property type="match status" value="2"/>
</dbReference>
<dbReference type="GO" id="GO:0032040">
    <property type="term" value="C:small-subunit processome"/>
    <property type="evidence" value="ECO:0007669"/>
    <property type="project" value="TreeGrafter"/>
</dbReference>
<feature type="domain" description="S1 motif" evidence="5">
    <location>
        <begin position="1213"/>
        <end position="1284"/>
    </location>
</feature>
<feature type="domain" description="S1 motif" evidence="5">
    <location>
        <begin position="235"/>
        <end position="305"/>
    </location>
</feature>
<name>A0A2G8LED2_STIJA</name>
<feature type="region of interest" description="Disordered" evidence="4">
    <location>
        <begin position="1"/>
        <end position="93"/>
    </location>
</feature>
<gene>
    <name evidence="6" type="ORF">BSL78_04499</name>
</gene>
<dbReference type="PROSITE" id="PS50126">
    <property type="entry name" value="S1"/>
    <property type="match status" value="7"/>
</dbReference>
<dbReference type="STRING" id="307972.A0A2G8LED2"/>
<sequence>MEENYFPRGSSHPPATTSDKESLKKTKKRKPDGAEKPEKESPSYLFGSQSPRKKTKKEIKNAKERERKQRKVQEAKKPAQKVENEDLDVSERNLEKRMKEQNLEEAEESFHGSTTPLEPLRLKNLTEDLLLLGVVKDIGELELTISLPSGIIGYVTVTNISNTFTKLLEKVSEEETEDDNALDDVALTSLYRVGDLVPCRVLSSESKSGSYTKVSLSLNPSDVNRDLNTAMLRKNLVLSGVVKSIEDHGYVIDTGIQGANIFLSQEEAAEYLRICEQKQLRIAQPVKCLVTEVKANGRFANVTLDPTTLSEAKSVVANSIAELLPGIRVTAQVRKVTNSLIEVSFAKAYQGSVDFFYLAKIDDAMKKYSVHSKHEAVIVFQDPESKRFGLSFKDVHFGRNILDSLPGCSSKGPRVGSKFRLSRVIGMYSKRGILCDLKNGYYGCAVPSEYPEDGKQLAIGSFAPCRVLNFNFFDMLALVSFKESVYKAPFLGYSDLIPGQLLKGKVNKIAARGIVVELPQKVTGFVPQVHLSDIPIKNISAMFQEGSDIQVRVLHVDPDRRKLCLTHKKTLVESELPIIKSFEHFQDGQTLHGVISSVADYGCIVTFYNKVSGLLHKSQLSNIPDLDPKENFYVGQVIKCHVSRTFDPKLRKVHLSLLSIPENQLWPQKISSKKPDEDQLFLEGNEESDGDENESELLLLKAKVEKATVTSVSKEGVEVVMETDNQEAFIPKMHLCDLPSQVELAMKSFKKGDTFKAVPWSRTGNGLMATCKPMILRAVLAESNRNFQSPFELKKDAVTVGVVGKVMSNGIVVNFPNKRHGFCRSTLMSDGEVLEVKPVQPGQTVVVKVLDNRLKLSMRASHIRFKSQAKHIRDLFMDHFQLEERLRNLSSNKDSPLISTKVGTVVSGHVTKIQEGRILVTTKEDLTAVVSDVSLEDSDLEVGDEVTGCVLHVDLTHKQIVISLEEDVVSASQKKLRKIKRDKHRSKTLVEMGRVLYSTDLYHLVYYQNMLVYLPARKQINDYPEPLVIGENVVLGQNVTFGRMYGRVFVKLPACKGKDKLEGISHDSVWSKESNQNLSKDEIRAKIDRKIDILSGSMGISVGQTIEVVVKIVYKEFILVRTKSDILGRIHLTEAKDAIEQGKSPLEDFNGGRTITARVIGFLALKDGELMPINDPNFTKLSLELTVKPSKLEKTFPMEVPSFEKELNSYKKGQKVVGYPIKYVDGYVFMSVSPAVQGVAHVLDLSDEISILEKPEDSFPHFCAVNLKVVSVDKDTQQLILQQSRQNKNRVSKGETVMGKIVDIIEHSMFFQLPQGHVG</sequence>
<dbReference type="InterPro" id="IPR003029">
    <property type="entry name" value="S1_domain"/>
</dbReference>
<dbReference type="OrthoDB" id="412781at2759"/>
<feature type="compositionally biased region" description="Basic and acidic residues" evidence="4">
    <location>
        <begin position="31"/>
        <end position="41"/>
    </location>
</feature>
<dbReference type="SMART" id="SM00316">
    <property type="entry name" value="S1"/>
    <property type="match status" value="10"/>
</dbReference>
<dbReference type="PANTHER" id="PTHR23270:SF10">
    <property type="entry name" value="PROTEIN RRP5 HOMOLOG"/>
    <property type="match status" value="1"/>
</dbReference>
<dbReference type="CDD" id="cd05693">
    <property type="entry name" value="S1_Rrp5_repeat_hs1_sc1"/>
    <property type="match status" value="1"/>
</dbReference>
<dbReference type="InterPro" id="IPR012340">
    <property type="entry name" value="NA-bd_OB-fold"/>
</dbReference>
<accession>A0A2G8LED2</accession>
<protein>
    <recommendedName>
        <fullName evidence="5">S1 motif domain-containing protein</fullName>
    </recommendedName>
</protein>
<dbReference type="InterPro" id="IPR048059">
    <property type="entry name" value="Rrp5_S1_rpt_hs1_sc1"/>
</dbReference>
<feature type="domain" description="S1 motif" evidence="5">
    <location>
        <begin position="796"/>
        <end position="859"/>
    </location>
</feature>
<dbReference type="Proteomes" id="UP000230750">
    <property type="component" value="Unassembled WGS sequence"/>
</dbReference>
<dbReference type="GO" id="GO:0003723">
    <property type="term" value="F:RNA binding"/>
    <property type="evidence" value="ECO:0007669"/>
    <property type="project" value="TreeGrafter"/>
</dbReference>
<reference evidence="6 7" key="1">
    <citation type="journal article" date="2017" name="PLoS Biol.">
        <title>The sea cucumber genome provides insights into morphological evolution and visceral regeneration.</title>
        <authorList>
            <person name="Zhang X."/>
            <person name="Sun L."/>
            <person name="Yuan J."/>
            <person name="Sun Y."/>
            <person name="Gao Y."/>
            <person name="Zhang L."/>
            <person name="Li S."/>
            <person name="Dai H."/>
            <person name="Hamel J.F."/>
            <person name="Liu C."/>
            <person name="Yu Y."/>
            <person name="Liu S."/>
            <person name="Lin W."/>
            <person name="Guo K."/>
            <person name="Jin S."/>
            <person name="Xu P."/>
            <person name="Storey K.B."/>
            <person name="Huan P."/>
            <person name="Zhang T."/>
            <person name="Zhou Y."/>
            <person name="Zhang J."/>
            <person name="Lin C."/>
            <person name="Li X."/>
            <person name="Xing L."/>
            <person name="Huo D."/>
            <person name="Sun M."/>
            <person name="Wang L."/>
            <person name="Mercier A."/>
            <person name="Li F."/>
            <person name="Yang H."/>
            <person name="Xiang J."/>
        </authorList>
    </citation>
    <scope>NUCLEOTIDE SEQUENCE [LARGE SCALE GENOMIC DNA]</scope>
    <source>
        <strain evidence="6">Shaxun</strain>
        <tissue evidence="6">Muscle</tissue>
    </source>
</reference>
<keyword evidence="7" id="KW-1185">Reference proteome</keyword>
<feature type="domain" description="S1 motif" evidence="5">
    <location>
        <begin position="128"/>
        <end position="219"/>
    </location>
</feature>
<evidence type="ECO:0000313" key="6">
    <source>
        <dbReference type="EMBL" id="PIK58593.1"/>
    </source>
</evidence>
<dbReference type="PANTHER" id="PTHR23270">
    <property type="entry name" value="PROGRAMMED CELL DEATH PROTEIN 11 PRE-RRNA PROCESSING PROTEIN RRP5"/>
    <property type="match status" value="1"/>
</dbReference>
<proteinExistence type="predicted"/>
<evidence type="ECO:0000256" key="2">
    <source>
        <dbReference type="ARBA" id="ARBA00022737"/>
    </source>
</evidence>
<comment type="subcellular location">
    <subcellularLocation>
        <location evidence="1">Nucleus</location>
    </subcellularLocation>
</comment>
<comment type="caution">
    <text evidence="6">The sequence shown here is derived from an EMBL/GenBank/DDBJ whole genome shotgun (WGS) entry which is preliminary data.</text>
</comment>
<organism evidence="6 7">
    <name type="scientific">Stichopus japonicus</name>
    <name type="common">Sea cucumber</name>
    <dbReference type="NCBI Taxonomy" id="307972"/>
    <lineage>
        <taxon>Eukaryota</taxon>
        <taxon>Metazoa</taxon>
        <taxon>Echinodermata</taxon>
        <taxon>Eleutherozoa</taxon>
        <taxon>Echinozoa</taxon>
        <taxon>Holothuroidea</taxon>
        <taxon>Aspidochirotacea</taxon>
        <taxon>Aspidochirotida</taxon>
        <taxon>Stichopodidae</taxon>
        <taxon>Apostichopus</taxon>
    </lineage>
</organism>
<dbReference type="EMBL" id="MRZV01000108">
    <property type="protein sequence ID" value="PIK58593.1"/>
    <property type="molecule type" value="Genomic_DNA"/>
</dbReference>
<evidence type="ECO:0000259" key="5">
    <source>
        <dbReference type="PROSITE" id="PS50126"/>
    </source>
</evidence>
<keyword evidence="3" id="KW-0539">Nucleus</keyword>